<accession>A0ABW1Q9V9</accession>
<comment type="caution">
    <text evidence="4">The sequence shown here is derived from an EMBL/GenBank/DDBJ whole genome shotgun (WGS) entry which is preliminary data.</text>
</comment>
<dbReference type="InterPro" id="IPR006442">
    <property type="entry name" value="Antitoxin_Phd/YefM"/>
</dbReference>
<feature type="region of interest" description="Disordered" evidence="3">
    <location>
        <begin position="1"/>
        <end position="28"/>
    </location>
</feature>
<comment type="similarity">
    <text evidence="1 2">Belongs to the phD/YefM antitoxin family.</text>
</comment>
<dbReference type="EMBL" id="JBHSQE010000001">
    <property type="protein sequence ID" value="MFC6145345.1"/>
    <property type="molecule type" value="Genomic_DNA"/>
</dbReference>
<reference evidence="5" key="1">
    <citation type="journal article" date="2019" name="Int. J. Syst. Evol. Microbiol.">
        <title>The Global Catalogue of Microorganisms (GCM) 10K type strain sequencing project: providing services to taxonomists for standard genome sequencing and annotation.</title>
        <authorList>
            <consortium name="The Broad Institute Genomics Platform"/>
            <consortium name="The Broad Institute Genome Sequencing Center for Infectious Disease"/>
            <person name="Wu L."/>
            <person name="Ma J."/>
        </authorList>
    </citation>
    <scope>NUCLEOTIDE SEQUENCE [LARGE SCALE GENOMIC DNA]</scope>
    <source>
        <strain evidence="5">CCUG 51943</strain>
    </source>
</reference>
<evidence type="ECO:0000256" key="3">
    <source>
        <dbReference type="SAM" id="MobiDB-lite"/>
    </source>
</evidence>
<evidence type="ECO:0000256" key="1">
    <source>
        <dbReference type="ARBA" id="ARBA00009981"/>
    </source>
</evidence>
<gene>
    <name evidence="4" type="ORF">ACFPUZ_00790</name>
</gene>
<comment type="function">
    <text evidence="2">Antitoxin component of a type II toxin-antitoxin (TA) system.</text>
</comment>
<dbReference type="SUPFAM" id="SSF143120">
    <property type="entry name" value="YefM-like"/>
    <property type="match status" value="1"/>
</dbReference>
<dbReference type="Pfam" id="PF02604">
    <property type="entry name" value="PhdYeFM_antitox"/>
    <property type="match status" value="1"/>
</dbReference>
<organism evidence="4 5">
    <name type="scientific">Corynebacterium nasicanis</name>
    <dbReference type="NCBI Taxonomy" id="1448267"/>
    <lineage>
        <taxon>Bacteria</taxon>
        <taxon>Bacillati</taxon>
        <taxon>Actinomycetota</taxon>
        <taxon>Actinomycetes</taxon>
        <taxon>Mycobacteriales</taxon>
        <taxon>Corynebacteriaceae</taxon>
        <taxon>Corynebacterium</taxon>
    </lineage>
</organism>
<dbReference type="NCBIfam" id="TIGR01552">
    <property type="entry name" value="phd_fam"/>
    <property type="match status" value="1"/>
</dbReference>
<dbReference type="InterPro" id="IPR036165">
    <property type="entry name" value="YefM-like_sf"/>
</dbReference>
<dbReference type="Proteomes" id="UP001596244">
    <property type="component" value="Unassembled WGS sequence"/>
</dbReference>
<dbReference type="RefSeq" id="WP_376998886.1">
    <property type="nucleotide sequence ID" value="NZ_JBHSQE010000001.1"/>
</dbReference>
<keyword evidence="5" id="KW-1185">Reference proteome</keyword>
<name>A0ABW1Q9V9_9CORY</name>
<evidence type="ECO:0000313" key="4">
    <source>
        <dbReference type="EMBL" id="MFC6145345.1"/>
    </source>
</evidence>
<proteinExistence type="inferred from homology"/>
<protein>
    <recommendedName>
        <fullName evidence="2">Antitoxin</fullName>
    </recommendedName>
</protein>
<sequence>MEEAIMSSRKFNQDLSRAKRAARKSPVTITDRGRPDLVLMTYEEFRRLQRGVTSLRGSLVIMSSDTVDFDPVKFRGSPRTDSGHTPHT</sequence>
<evidence type="ECO:0000256" key="2">
    <source>
        <dbReference type="RuleBase" id="RU362080"/>
    </source>
</evidence>
<dbReference type="Gene3D" id="3.40.1620.10">
    <property type="entry name" value="YefM-like domain"/>
    <property type="match status" value="1"/>
</dbReference>
<evidence type="ECO:0000313" key="5">
    <source>
        <dbReference type="Proteomes" id="UP001596244"/>
    </source>
</evidence>